<keyword evidence="3" id="KW-1185">Reference proteome</keyword>
<gene>
    <name evidence="2" type="ORF">BDA99DRAFT_257924</name>
</gene>
<keyword evidence="1" id="KW-0812">Transmembrane</keyword>
<comment type="caution">
    <text evidence="2">The sequence shown here is derived from an EMBL/GenBank/DDBJ whole genome shotgun (WGS) entry which is preliminary data.</text>
</comment>
<keyword evidence="1" id="KW-0472">Membrane</keyword>
<protein>
    <submittedName>
        <fullName evidence="2">Uncharacterized protein</fullName>
    </submittedName>
</protein>
<feature type="transmembrane region" description="Helical" evidence="1">
    <location>
        <begin position="35"/>
        <end position="53"/>
    </location>
</feature>
<dbReference type="AlphaFoldDB" id="A0AAD5JYW7"/>
<organism evidence="2 3">
    <name type="scientific">Phascolomyces articulosus</name>
    <dbReference type="NCBI Taxonomy" id="60185"/>
    <lineage>
        <taxon>Eukaryota</taxon>
        <taxon>Fungi</taxon>
        <taxon>Fungi incertae sedis</taxon>
        <taxon>Mucoromycota</taxon>
        <taxon>Mucoromycotina</taxon>
        <taxon>Mucoromycetes</taxon>
        <taxon>Mucorales</taxon>
        <taxon>Lichtheimiaceae</taxon>
        <taxon>Phascolomyces</taxon>
    </lineage>
</organism>
<reference evidence="2" key="2">
    <citation type="submission" date="2023-02" db="EMBL/GenBank/DDBJ databases">
        <authorList>
            <consortium name="DOE Joint Genome Institute"/>
            <person name="Mondo S.J."/>
            <person name="Chang Y."/>
            <person name="Wang Y."/>
            <person name="Ahrendt S."/>
            <person name="Andreopoulos W."/>
            <person name="Barry K."/>
            <person name="Beard J."/>
            <person name="Benny G.L."/>
            <person name="Blankenship S."/>
            <person name="Bonito G."/>
            <person name="Cuomo C."/>
            <person name="Desiro A."/>
            <person name="Gervers K.A."/>
            <person name="Hundley H."/>
            <person name="Kuo A."/>
            <person name="LaButti K."/>
            <person name="Lang B.F."/>
            <person name="Lipzen A."/>
            <person name="O'Donnell K."/>
            <person name="Pangilinan J."/>
            <person name="Reynolds N."/>
            <person name="Sandor L."/>
            <person name="Smith M.W."/>
            <person name="Tsang A."/>
            <person name="Grigoriev I.V."/>
            <person name="Stajich J.E."/>
            <person name="Spatafora J.W."/>
        </authorList>
    </citation>
    <scope>NUCLEOTIDE SEQUENCE</scope>
    <source>
        <strain evidence="2">RSA 2281</strain>
    </source>
</reference>
<evidence type="ECO:0000256" key="1">
    <source>
        <dbReference type="SAM" id="Phobius"/>
    </source>
</evidence>
<dbReference type="EMBL" id="JAIXMP010000043">
    <property type="protein sequence ID" value="KAI9247170.1"/>
    <property type="molecule type" value="Genomic_DNA"/>
</dbReference>
<dbReference type="Proteomes" id="UP001209540">
    <property type="component" value="Unassembled WGS sequence"/>
</dbReference>
<name>A0AAD5JYW7_9FUNG</name>
<reference evidence="2" key="1">
    <citation type="journal article" date="2022" name="IScience">
        <title>Evolution of zygomycete secretomes and the origins of terrestrial fungal ecologies.</title>
        <authorList>
            <person name="Chang Y."/>
            <person name="Wang Y."/>
            <person name="Mondo S."/>
            <person name="Ahrendt S."/>
            <person name="Andreopoulos W."/>
            <person name="Barry K."/>
            <person name="Beard J."/>
            <person name="Benny G.L."/>
            <person name="Blankenship S."/>
            <person name="Bonito G."/>
            <person name="Cuomo C."/>
            <person name="Desiro A."/>
            <person name="Gervers K.A."/>
            <person name="Hundley H."/>
            <person name="Kuo A."/>
            <person name="LaButti K."/>
            <person name="Lang B.F."/>
            <person name="Lipzen A."/>
            <person name="O'Donnell K."/>
            <person name="Pangilinan J."/>
            <person name="Reynolds N."/>
            <person name="Sandor L."/>
            <person name="Smith M.E."/>
            <person name="Tsang A."/>
            <person name="Grigoriev I.V."/>
            <person name="Stajich J.E."/>
            <person name="Spatafora J.W."/>
        </authorList>
    </citation>
    <scope>NUCLEOTIDE SEQUENCE</scope>
    <source>
        <strain evidence="2">RSA 2281</strain>
    </source>
</reference>
<keyword evidence="1" id="KW-1133">Transmembrane helix</keyword>
<sequence length="162" mass="19005">MVNHVHEMLSIVRKSLYYFYSDEKKKKKFVTSHHSRVLSNFYLFMINVIFYIGRNIMAIDAPTATKDRNKIIIAYCPFKNCKFKCRRNHIYEHIRNKHMRNLPPIEIGSNGGGRHGSIPMILTNDERLINILNESSARNSVNPGEQIKVVHIRRSHLQQKTI</sequence>
<evidence type="ECO:0000313" key="3">
    <source>
        <dbReference type="Proteomes" id="UP001209540"/>
    </source>
</evidence>
<accession>A0AAD5JYW7</accession>
<evidence type="ECO:0000313" key="2">
    <source>
        <dbReference type="EMBL" id="KAI9247170.1"/>
    </source>
</evidence>
<proteinExistence type="predicted"/>